<dbReference type="SMART" id="SM00849">
    <property type="entry name" value="Lactamase_B"/>
    <property type="match status" value="1"/>
</dbReference>
<evidence type="ECO:0000256" key="3">
    <source>
        <dbReference type="ARBA" id="ARBA00022801"/>
    </source>
</evidence>
<dbReference type="InterPro" id="IPR051013">
    <property type="entry name" value="MBL_superfamily_lactonases"/>
</dbReference>
<evidence type="ECO:0000256" key="4">
    <source>
        <dbReference type="ARBA" id="ARBA00022833"/>
    </source>
</evidence>
<dbReference type="SUPFAM" id="SSF56281">
    <property type="entry name" value="Metallo-hydrolase/oxidoreductase"/>
    <property type="match status" value="1"/>
</dbReference>
<evidence type="ECO:0000259" key="5">
    <source>
        <dbReference type="SMART" id="SM00849"/>
    </source>
</evidence>
<comment type="similarity">
    <text evidence="1">Belongs to the metallo-beta-lactamase superfamily.</text>
</comment>
<dbReference type="EMBL" id="BAABIS010000001">
    <property type="protein sequence ID" value="GAA4877838.1"/>
    <property type="molecule type" value="Genomic_DNA"/>
</dbReference>
<keyword evidence="7" id="KW-1185">Reference proteome</keyword>
<feature type="domain" description="Metallo-beta-lactamase" evidence="5">
    <location>
        <begin position="31"/>
        <end position="262"/>
    </location>
</feature>
<dbReference type="InterPro" id="IPR001279">
    <property type="entry name" value="Metallo-B-lactamas"/>
</dbReference>
<comment type="caution">
    <text evidence="6">The sequence shown here is derived from an EMBL/GenBank/DDBJ whole genome shotgun (WGS) entry which is preliminary data.</text>
</comment>
<evidence type="ECO:0000256" key="1">
    <source>
        <dbReference type="ARBA" id="ARBA00007749"/>
    </source>
</evidence>
<proteinExistence type="inferred from homology"/>
<evidence type="ECO:0000313" key="6">
    <source>
        <dbReference type="EMBL" id="GAA4877838.1"/>
    </source>
</evidence>
<evidence type="ECO:0000256" key="2">
    <source>
        <dbReference type="ARBA" id="ARBA00022723"/>
    </source>
</evidence>
<evidence type="ECO:0000313" key="7">
    <source>
        <dbReference type="Proteomes" id="UP001501752"/>
    </source>
</evidence>
<reference evidence="7" key="1">
    <citation type="journal article" date="2019" name="Int. J. Syst. Evol. Microbiol.">
        <title>The Global Catalogue of Microorganisms (GCM) 10K type strain sequencing project: providing services to taxonomists for standard genome sequencing and annotation.</title>
        <authorList>
            <consortium name="The Broad Institute Genomics Platform"/>
            <consortium name="The Broad Institute Genome Sequencing Center for Infectious Disease"/>
            <person name="Wu L."/>
            <person name="Ma J."/>
        </authorList>
    </citation>
    <scope>NUCLEOTIDE SEQUENCE [LARGE SCALE GENOMIC DNA]</scope>
    <source>
        <strain evidence="7">JCM 13006</strain>
    </source>
</reference>
<name>A0ABP9EHH2_9ACTN</name>
<dbReference type="Proteomes" id="UP001501752">
    <property type="component" value="Unassembled WGS sequence"/>
</dbReference>
<dbReference type="Pfam" id="PF00753">
    <property type="entry name" value="Lactamase_B"/>
    <property type="match status" value="1"/>
</dbReference>
<keyword evidence="4" id="KW-0862">Zinc</keyword>
<keyword evidence="2" id="KW-0479">Metal-binding</keyword>
<dbReference type="CDD" id="cd07742">
    <property type="entry name" value="metallo-hydrolase-like_MBL-fold"/>
    <property type="match status" value="1"/>
</dbReference>
<sequence length="276" mass="29673">MTIHHLDCATMCPFGGRALLGSGGALVGRLVGHCLLIESGDGLILVDTGFGTGDVADPARLGAPFRAAVRPRLDLAGTALHQVRALGHRPEDVRHIVLTHLDLDHAGGLGDFPQAQVHVLAEELAAARNPANRNERDRYRAAQWAHGPRWVEHKAGGESWHGFEAARPLPGVTPEILLVPLIGHTRGHCGVAVRREDGGWLLHGGDAWFSRGDVDPAARRPPALVAFQRLMAADNRARLHNLERLRDLQRTADPGLDLICAHDPADLARLAAPRSG</sequence>
<keyword evidence="3" id="KW-0378">Hydrolase</keyword>
<protein>
    <submittedName>
        <fullName evidence="6">MBL fold metallo-hydrolase</fullName>
    </submittedName>
</protein>
<dbReference type="Gene3D" id="3.60.15.10">
    <property type="entry name" value="Ribonuclease Z/Hydroxyacylglutathione hydrolase-like"/>
    <property type="match status" value="1"/>
</dbReference>
<dbReference type="PANTHER" id="PTHR42978:SF3">
    <property type="entry name" value="BLR3078 PROTEIN"/>
    <property type="match status" value="1"/>
</dbReference>
<accession>A0ABP9EHH2</accession>
<gene>
    <name evidence="6" type="ORF">GCM10023235_67390</name>
</gene>
<organism evidence="6 7">
    <name type="scientific">Kitasatospora terrestris</name>
    <dbReference type="NCBI Taxonomy" id="258051"/>
    <lineage>
        <taxon>Bacteria</taxon>
        <taxon>Bacillati</taxon>
        <taxon>Actinomycetota</taxon>
        <taxon>Actinomycetes</taxon>
        <taxon>Kitasatosporales</taxon>
        <taxon>Streptomycetaceae</taxon>
        <taxon>Kitasatospora</taxon>
    </lineage>
</organism>
<dbReference type="PANTHER" id="PTHR42978">
    <property type="entry name" value="QUORUM-QUENCHING LACTONASE YTNP-RELATED-RELATED"/>
    <property type="match status" value="1"/>
</dbReference>
<dbReference type="InterPro" id="IPR036866">
    <property type="entry name" value="RibonucZ/Hydroxyglut_hydro"/>
</dbReference>